<name>A0ABS2RP06_9ACTN</name>
<dbReference type="EMBL" id="JAFBCF010000001">
    <property type="protein sequence ID" value="MBM7800730.1"/>
    <property type="molecule type" value="Genomic_DNA"/>
</dbReference>
<dbReference type="InterPro" id="IPR027417">
    <property type="entry name" value="P-loop_NTPase"/>
</dbReference>
<dbReference type="Gene3D" id="3.40.50.300">
    <property type="entry name" value="P-loop containing nucleotide triphosphate hydrolases"/>
    <property type="match status" value="2"/>
</dbReference>
<dbReference type="PANTHER" id="PTHR30121">
    <property type="entry name" value="UNCHARACTERIZED PROTEIN YJGR-RELATED"/>
    <property type="match status" value="1"/>
</dbReference>
<comment type="caution">
    <text evidence="1">The sequence shown here is derived from an EMBL/GenBank/DDBJ whole genome shotgun (WGS) entry which is preliminary data.</text>
</comment>
<evidence type="ECO:0000313" key="1">
    <source>
        <dbReference type="EMBL" id="MBM7800730.1"/>
    </source>
</evidence>
<organism evidence="1 2">
    <name type="scientific">Microlunatus panaciterrae</name>
    <dbReference type="NCBI Taxonomy" id="400768"/>
    <lineage>
        <taxon>Bacteria</taxon>
        <taxon>Bacillati</taxon>
        <taxon>Actinomycetota</taxon>
        <taxon>Actinomycetes</taxon>
        <taxon>Propionibacteriales</taxon>
        <taxon>Propionibacteriaceae</taxon>
        <taxon>Microlunatus</taxon>
    </lineage>
</organism>
<evidence type="ECO:0000313" key="2">
    <source>
        <dbReference type="Proteomes" id="UP000704762"/>
    </source>
</evidence>
<gene>
    <name evidence="1" type="ORF">JOE57_003651</name>
</gene>
<protein>
    <recommendedName>
        <fullName evidence="3">DNA helicase HerA, contains HAS-barrel and ATPase domains</fullName>
    </recommendedName>
</protein>
<sequence length="1080" mass="118708">MSPDQRYDEERAGAQRYADSIRYLQRAELDDQGLVIPPWEIAAARETAFDVSAALPVWLRQVSSISRAPSQRSGESAYPTEDLLAGCHGQDMPVYFAIRGTPRAVRLYLGTDDQRDGEGMQALFESQFPGGELWPAAPTERNIDDHRSLAAQLQEMRTFLDQSEHIGVVTGLPTVKAADPAEAEAQIDRVIRGLYGANWLYLVLATPISDSALSAMRMALLGEQLRVEQEEELRGRRERGGQSIAAMYHELLGLQDQLLEACQYEGAWWTQTYLCGGDRPTYQRAKALVRSVFSGDNARIDRIRVLDAPGAGRKAASFSPIQQLRSSGPGPFSIAGWQPHRYETMVPSAQLSALVHLPRREVPGFFIRDMASFDVTSHLPARLPGVVVGEILNLGRPTQTAYRVHLDDLTKHALVVGITGSGKTQTIFRLLTELQQQTPPVPFLAVEPAKREYRRLAGILPPNRPLHVFTVGEEHAGSAPFRLNPFEIRRGVSVSTHINLLKSVFNATFGMWSPLPQVLERAIHEIYQDKGWNAVANDNVRAGLDHDGWHPRAHPTLSDLHHKIDMLVPQLGYEPEIAANIRTALLTRLDSLRVGAKGRMLDTATSIPIETLFHDCTVLELEGIGDDDDKAFVMGLILISIYEAYQAGTLQRSGSLGHLTVIEEAHRLLANVSTARDPEAGDPRGKAVDTFVNMLSEIRAYGEGFVIAEQIPTKLAPEVIKNTALKIVLRLVAGDDRAAVGASMNLDQAQLGQLVTLAPLEAVVHGGGPYGDDRAILIRVWPVQGRALPAVDIRAQWEEFRRNAGLVDLFRSYRTCAVYCAPAAAWCVEARQVAERQSVVEAITRTVLGAVAASAERDETATAAVTKDLILEVLQAIRSEVGGEQRDGSYAFCIVTHALHRLLDDVGATNGWSYAEVESMLELILPVGAELVAGVNLSLQQVASLGEFCRTFRAASELAAPPYAFCDQVCGQPPICLYRSGIRALLADEELEADFVEAGNDPQLITAACEGAALRVLSQPKEHQNAGDRRELRRAALCYLIQKTNHDPSQWPSRTRDWLTRSVLGLDHEPAPDQTPPQQR</sequence>
<reference evidence="1 2" key="1">
    <citation type="submission" date="2021-01" db="EMBL/GenBank/DDBJ databases">
        <title>Sequencing the genomes of 1000 actinobacteria strains.</title>
        <authorList>
            <person name="Klenk H.-P."/>
        </authorList>
    </citation>
    <scope>NUCLEOTIDE SEQUENCE [LARGE SCALE GENOMIC DNA]</scope>
    <source>
        <strain evidence="1 2">DSM 18662</strain>
    </source>
</reference>
<proteinExistence type="predicted"/>
<dbReference type="InterPro" id="IPR051162">
    <property type="entry name" value="T4SS_component"/>
</dbReference>
<keyword evidence="2" id="KW-1185">Reference proteome</keyword>
<accession>A0ABS2RP06</accession>
<evidence type="ECO:0008006" key="3">
    <source>
        <dbReference type="Google" id="ProtNLM"/>
    </source>
</evidence>
<dbReference type="SUPFAM" id="SSF52540">
    <property type="entry name" value="P-loop containing nucleoside triphosphate hydrolases"/>
    <property type="match status" value="1"/>
</dbReference>
<dbReference type="PANTHER" id="PTHR30121:SF6">
    <property type="entry name" value="SLR6007 PROTEIN"/>
    <property type="match status" value="1"/>
</dbReference>
<dbReference type="RefSeq" id="WP_204920076.1">
    <property type="nucleotide sequence ID" value="NZ_BAAAQP010000003.1"/>
</dbReference>
<dbReference type="Proteomes" id="UP000704762">
    <property type="component" value="Unassembled WGS sequence"/>
</dbReference>